<organism evidence="1 2">
    <name type="scientific">Thelohanellus kitauei</name>
    <name type="common">Myxosporean</name>
    <dbReference type="NCBI Taxonomy" id="669202"/>
    <lineage>
        <taxon>Eukaryota</taxon>
        <taxon>Metazoa</taxon>
        <taxon>Cnidaria</taxon>
        <taxon>Myxozoa</taxon>
        <taxon>Myxosporea</taxon>
        <taxon>Bivalvulida</taxon>
        <taxon>Platysporina</taxon>
        <taxon>Myxobolidae</taxon>
        <taxon>Thelohanellus</taxon>
    </lineage>
</organism>
<evidence type="ECO:0000313" key="2">
    <source>
        <dbReference type="Proteomes" id="UP000031668"/>
    </source>
</evidence>
<protein>
    <submittedName>
        <fullName evidence="1">Uncharacterized protein</fullName>
    </submittedName>
</protein>
<sequence>MFVFKSVCSCMLLYYFTNFKVRSHEENQIIEEGKNTIILTKITSQKFVLIIKSMSVNGEFIQLNIVYLPGFEISNLMVCNSIGIDSEKFDFLPAETIFCRYYHNIPMEYDTFR</sequence>
<name>A0A0C2JRF8_THEKT</name>
<gene>
    <name evidence="1" type="ORF">RF11_04483</name>
</gene>
<dbReference type="AlphaFoldDB" id="A0A0C2JRF8"/>
<dbReference type="EMBL" id="JWZT01001478">
    <property type="protein sequence ID" value="KII71988.1"/>
    <property type="molecule type" value="Genomic_DNA"/>
</dbReference>
<reference evidence="1 2" key="1">
    <citation type="journal article" date="2014" name="Genome Biol. Evol.">
        <title>The genome of the myxosporean Thelohanellus kitauei shows adaptations to nutrient acquisition within its fish host.</title>
        <authorList>
            <person name="Yang Y."/>
            <person name="Xiong J."/>
            <person name="Zhou Z."/>
            <person name="Huo F."/>
            <person name="Miao W."/>
            <person name="Ran C."/>
            <person name="Liu Y."/>
            <person name="Zhang J."/>
            <person name="Feng J."/>
            <person name="Wang M."/>
            <person name="Wang M."/>
            <person name="Wang L."/>
            <person name="Yao B."/>
        </authorList>
    </citation>
    <scope>NUCLEOTIDE SEQUENCE [LARGE SCALE GENOMIC DNA]</scope>
    <source>
        <strain evidence="1">Wuqing</strain>
    </source>
</reference>
<comment type="caution">
    <text evidence="1">The sequence shown here is derived from an EMBL/GenBank/DDBJ whole genome shotgun (WGS) entry which is preliminary data.</text>
</comment>
<dbReference type="Proteomes" id="UP000031668">
    <property type="component" value="Unassembled WGS sequence"/>
</dbReference>
<evidence type="ECO:0000313" key="1">
    <source>
        <dbReference type="EMBL" id="KII71988.1"/>
    </source>
</evidence>
<keyword evidence="2" id="KW-1185">Reference proteome</keyword>
<accession>A0A0C2JRF8</accession>
<proteinExistence type="predicted"/>